<keyword evidence="1" id="KW-1133">Transmembrane helix</keyword>
<organism evidence="3">
    <name type="scientific">Staphylothermus marinus</name>
    <dbReference type="NCBI Taxonomy" id="2280"/>
    <lineage>
        <taxon>Archaea</taxon>
        <taxon>Thermoproteota</taxon>
        <taxon>Thermoprotei</taxon>
        <taxon>Desulfurococcales</taxon>
        <taxon>Desulfurococcaceae</taxon>
        <taxon>Staphylothermus</taxon>
    </lineage>
</organism>
<protein>
    <submittedName>
        <fullName evidence="3">DUF4352 domain-containing protein</fullName>
    </submittedName>
</protein>
<sequence>MKAISPVIATVIIVAVAIAISIAVALWAAGLVGPFTRVERLEVTYAHAEYNETTGAWTITLKIANRGTSDATITTMLINNRDFTHKLEASKFIKAGTEVEYQFILSKNEGFSSGQTIQIVINTAAGNQYPKQIILP</sequence>
<dbReference type="EMBL" id="DTBE01000009">
    <property type="protein sequence ID" value="HGQ59171.1"/>
    <property type="molecule type" value="Genomic_DNA"/>
</dbReference>
<accession>A0A7C4NQH4</accession>
<dbReference type="AlphaFoldDB" id="A0A7C4NQH4"/>
<gene>
    <name evidence="2" type="ORF">ENU09_00375</name>
    <name evidence="3" type="ORF">ENU20_00940</name>
</gene>
<keyword evidence="1" id="KW-0812">Transmembrane</keyword>
<feature type="transmembrane region" description="Helical" evidence="1">
    <location>
        <begin position="6"/>
        <end position="32"/>
    </location>
</feature>
<comment type="caution">
    <text evidence="3">The sequence shown here is derived from an EMBL/GenBank/DDBJ whole genome shotgun (WGS) entry which is preliminary data.</text>
</comment>
<evidence type="ECO:0000313" key="2">
    <source>
        <dbReference type="EMBL" id="HGQ59171.1"/>
    </source>
</evidence>
<name>A0A7C4NQH4_STAMA</name>
<evidence type="ECO:0000256" key="1">
    <source>
        <dbReference type="SAM" id="Phobius"/>
    </source>
</evidence>
<evidence type="ECO:0000313" key="3">
    <source>
        <dbReference type="EMBL" id="HGQ73633.1"/>
    </source>
</evidence>
<dbReference type="EMBL" id="DTBP01000010">
    <property type="protein sequence ID" value="HGQ73633.1"/>
    <property type="molecule type" value="Genomic_DNA"/>
</dbReference>
<reference evidence="3" key="1">
    <citation type="journal article" date="2020" name="mSystems">
        <title>Genome- and Community-Level Interaction Insights into Carbon Utilization and Element Cycling Functions of Hydrothermarchaeota in Hydrothermal Sediment.</title>
        <authorList>
            <person name="Zhou Z."/>
            <person name="Liu Y."/>
            <person name="Xu W."/>
            <person name="Pan J."/>
            <person name="Luo Z.H."/>
            <person name="Li M."/>
        </authorList>
    </citation>
    <scope>NUCLEOTIDE SEQUENCE [LARGE SCALE GENOMIC DNA]</scope>
    <source>
        <strain evidence="2">SpSt-638</strain>
        <strain evidence="3">SpSt-648</strain>
    </source>
</reference>
<keyword evidence="1" id="KW-0472">Membrane</keyword>
<proteinExistence type="predicted"/>